<keyword evidence="3" id="KW-1185">Reference proteome</keyword>
<protein>
    <submittedName>
        <fullName evidence="2">Uncharacterized protein</fullName>
    </submittedName>
</protein>
<feature type="transmembrane region" description="Helical" evidence="1">
    <location>
        <begin position="178"/>
        <end position="198"/>
    </location>
</feature>
<dbReference type="AlphaFoldDB" id="A0A811PDF1"/>
<keyword evidence="1" id="KW-0472">Membrane</keyword>
<keyword evidence="1" id="KW-0812">Transmembrane</keyword>
<feature type="transmembrane region" description="Helical" evidence="1">
    <location>
        <begin position="256"/>
        <end position="281"/>
    </location>
</feature>
<evidence type="ECO:0000256" key="1">
    <source>
        <dbReference type="SAM" id="Phobius"/>
    </source>
</evidence>
<evidence type="ECO:0000313" key="2">
    <source>
        <dbReference type="EMBL" id="CAD6237196.1"/>
    </source>
</evidence>
<accession>A0A811PDF1</accession>
<feature type="transmembrane region" description="Helical" evidence="1">
    <location>
        <begin position="210"/>
        <end position="235"/>
    </location>
</feature>
<keyword evidence="1" id="KW-1133">Transmembrane helix</keyword>
<dbReference type="EMBL" id="CAJGYO010000006">
    <property type="protein sequence ID" value="CAD6237196.1"/>
    <property type="molecule type" value="Genomic_DNA"/>
</dbReference>
<name>A0A811PDF1_9POAL</name>
<comment type="caution">
    <text evidence="2">The sequence shown here is derived from an EMBL/GenBank/DDBJ whole genome shotgun (WGS) entry which is preliminary data.</text>
</comment>
<dbReference type="Proteomes" id="UP000604825">
    <property type="component" value="Unassembled WGS sequence"/>
</dbReference>
<proteinExistence type="predicted"/>
<gene>
    <name evidence="2" type="ORF">NCGR_LOCUS24843</name>
</gene>
<sequence length="363" mass="40468">MELHARRRATGLGKKGDWTEGFTATAASVTECYLTVTDHSFSGIFRDGHLSVCTGMAYISQFARPFPVQRVNGRTMQHLGTLKGQVLSSIGDHDGRFHIERTICFTATDKQEPVVSLTSDMPVLQETESGTKVTPASENSYFAGRGAGKPGFISFHGSTFQKTTVESVPHPGKEASRLVWFIGPTILVSFLVLPSLYLRKVLSAVFEDSLLTDFLILFFTEALFYGGVAIFVFLIDKVWRPLQQVAPKSYIWSKSRFFRISSVTTMVLSLIIPLLTMGMVWPWTGPAASATLAPYLVGLVVQFAFEQYARHRKSPSWPVIPIIFKTWDWLSVHQVILDSGRSILKNLWQQPSLGNVEENNPVK</sequence>
<dbReference type="GO" id="GO:0009507">
    <property type="term" value="C:chloroplast"/>
    <property type="evidence" value="ECO:0007669"/>
    <property type="project" value="TreeGrafter"/>
</dbReference>
<feature type="transmembrane region" description="Helical" evidence="1">
    <location>
        <begin position="287"/>
        <end position="305"/>
    </location>
</feature>
<dbReference type="OrthoDB" id="1927955at2759"/>
<dbReference type="PANTHER" id="PTHR33918:SF2">
    <property type="entry name" value="OS01G0704200 PROTEIN"/>
    <property type="match status" value="1"/>
</dbReference>
<evidence type="ECO:0000313" key="3">
    <source>
        <dbReference type="Proteomes" id="UP000604825"/>
    </source>
</evidence>
<organism evidence="2 3">
    <name type="scientific">Miscanthus lutarioriparius</name>
    <dbReference type="NCBI Taxonomy" id="422564"/>
    <lineage>
        <taxon>Eukaryota</taxon>
        <taxon>Viridiplantae</taxon>
        <taxon>Streptophyta</taxon>
        <taxon>Embryophyta</taxon>
        <taxon>Tracheophyta</taxon>
        <taxon>Spermatophyta</taxon>
        <taxon>Magnoliopsida</taxon>
        <taxon>Liliopsida</taxon>
        <taxon>Poales</taxon>
        <taxon>Poaceae</taxon>
        <taxon>PACMAD clade</taxon>
        <taxon>Panicoideae</taxon>
        <taxon>Andropogonodae</taxon>
        <taxon>Andropogoneae</taxon>
        <taxon>Saccharinae</taxon>
        <taxon>Miscanthus</taxon>
    </lineage>
</organism>
<reference evidence="2" key="1">
    <citation type="submission" date="2020-10" db="EMBL/GenBank/DDBJ databases">
        <authorList>
            <person name="Han B."/>
            <person name="Lu T."/>
            <person name="Zhao Q."/>
            <person name="Huang X."/>
            <person name="Zhao Y."/>
        </authorList>
    </citation>
    <scope>NUCLEOTIDE SEQUENCE</scope>
</reference>
<dbReference type="PANTHER" id="PTHR33918">
    <property type="entry name" value="OS01G0704200 PROTEIN"/>
    <property type="match status" value="1"/>
</dbReference>